<protein>
    <recommendedName>
        <fullName evidence="4">PepSY domain-containing protein</fullName>
    </recommendedName>
</protein>
<evidence type="ECO:0008006" key="4">
    <source>
        <dbReference type="Google" id="ProtNLM"/>
    </source>
</evidence>
<gene>
    <name evidence="2" type="ORF">H8R92_03635</name>
</gene>
<evidence type="ECO:0000313" key="2">
    <source>
        <dbReference type="EMBL" id="MBC5639532.1"/>
    </source>
</evidence>
<organism evidence="2 3">
    <name type="scientific">Clostridium lentum</name>
    <dbReference type="NCBI Taxonomy" id="2763037"/>
    <lineage>
        <taxon>Bacteria</taxon>
        <taxon>Bacillati</taxon>
        <taxon>Bacillota</taxon>
        <taxon>Clostridia</taxon>
        <taxon>Eubacteriales</taxon>
        <taxon>Clostridiaceae</taxon>
        <taxon>Clostridium</taxon>
    </lineage>
</organism>
<dbReference type="RefSeq" id="WP_186834775.1">
    <property type="nucleotide sequence ID" value="NZ_JACOOQ010000004.1"/>
</dbReference>
<keyword evidence="1" id="KW-0732">Signal</keyword>
<feature type="signal peptide" evidence="1">
    <location>
        <begin position="1"/>
        <end position="24"/>
    </location>
</feature>
<evidence type="ECO:0000313" key="3">
    <source>
        <dbReference type="Proteomes" id="UP000662088"/>
    </source>
</evidence>
<feature type="chain" id="PRO_5039633875" description="PepSY domain-containing protein" evidence="1">
    <location>
        <begin position="25"/>
        <end position="114"/>
    </location>
</feature>
<dbReference type="EMBL" id="JACOOQ010000004">
    <property type="protein sequence ID" value="MBC5639532.1"/>
    <property type="molecule type" value="Genomic_DNA"/>
</dbReference>
<dbReference type="AlphaFoldDB" id="A0A8I0ACD3"/>
<evidence type="ECO:0000256" key="1">
    <source>
        <dbReference type="SAM" id="SignalP"/>
    </source>
</evidence>
<reference evidence="2" key="1">
    <citation type="submission" date="2020-08" db="EMBL/GenBank/DDBJ databases">
        <title>Genome public.</title>
        <authorList>
            <person name="Liu C."/>
            <person name="Sun Q."/>
        </authorList>
    </citation>
    <scope>NUCLEOTIDE SEQUENCE</scope>
    <source>
        <strain evidence="2">NSJ-42</strain>
    </source>
</reference>
<proteinExistence type="predicted"/>
<dbReference type="Proteomes" id="UP000662088">
    <property type="component" value="Unassembled WGS sequence"/>
</dbReference>
<accession>A0A8I0ACD3</accession>
<comment type="caution">
    <text evidence="2">The sequence shown here is derived from an EMBL/GenBank/DDBJ whole genome shotgun (WGS) entry which is preliminary data.</text>
</comment>
<sequence length="114" mass="12612">MKKKTILSLILCAAMMITCTCGNSKDKERFTPEVNETTGGEVEDVSGVAAYITANAPIADNWQEMLEKEINSTYGEKISKVEYLEGDLYTAYVIKDGKEVPYVTVNARTGYFHG</sequence>
<name>A0A8I0ACD3_9CLOT</name>
<keyword evidence="3" id="KW-1185">Reference proteome</keyword>